<comment type="caution">
    <text evidence="1">The sequence shown here is derived from an EMBL/GenBank/DDBJ whole genome shotgun (WGS) entry which is preliminary data.</text>
</comment>
<dbReference type="Gene3D" id="2.80.10.50">
    <property type="match status" value="1"/>
</dbReference>
<organism evidence="1 2">
    <name type="scientific">Periconia digitata</name>
    <dbReference type="NCBI Taxonomy" id="1303443"/>
    <lineage>
        <taxon>Eukaryota</taxon>
        <taxon>Fungi</taxon>
        <taxon>Dikarya</taxon>
        <taxon>Ascomycota</taxon>
        <taxon>Pezizomycotina</taxon>
        <taxon>Dothideomycetes</taxon>
        <taxon>Pleosporomycetidae</taxon>
        <taxon>Pleosporales</taxon>
        <taxon>Massarineae</taxon>
        <taxon>Periconiaceae</taxon>
        <taxon>Periconia</taxon>
    </lineage>
</organism>
<protein>
    <submittedName>
        <fullName evidence="1">Uncharacterized protein</fullName>
    </submittedName>
</protein>
<evidence type="ECO:0000313" key="2">
    <source>
        <dbReference type="Proteomes" id="UP001152607"/>
    </source>
</evidence>
<keyword evidence="2" id="KW-1185">Reference proteome</keyword>
<dbReference type="AlphaFoldDB" id="A0A9W4U1E3"/>
<gene>
    <name evidence="1" type="ORF">PDIGIT_LOCUS663</name>
</gene>
<dbReference type="EMBL" id="CAOQHR010000001">
    <property type="protein sequence ID" value="CAI6243067.1"/>
    <property type="molecule type" value="Genomic_DNA"/>
</dbReference>
<sequence length="126" mass="13470">MEKLETPFTIEIDGKPVAAVGENAEDGIHAQLGTEAAIFTLSSGQLISGDWILGRSLMEDRSMGPKKLCWFKSQPEAAQKLHAVSALEDDKSQKLQFGGGGMIAEGNGVFVDLLGENRAIVKKVAK</sequence>
<proteinExistence type="predicted"/>
<dbReference type="Proteomes" id="UP001152607">
    <property type="component" value="Unassembled WGS sequence"/>
</dbReference>
<name>A0A9W4U1E3_9PLEO</name>
<accession>A0A9W4U1E3</accession>
<evidence type="ECO:0000313" key="1">
    <source>
        <dbReference type="EMBL" id="CAI6243067.1"/>
    </source>
</evidence>
<reference evidence="1" key="1">
    <citation type="submission" date="2023-01" db="EMBL/GenBank/DDBJ databases">
        <authorList>
            <person name="Van Ghelder C."/>
            <person name="Rancurel C."/>
        </authorList>
    </citation>
    <scope>NUCLEOTIDE SEQUENCE</scope>
    <source>
        <strain evidence="1">CNCM I-4278</strain>
    </source>
</reference>
<dbReference type="OrthoDB" id="3439489at2759"/>